<feature type="coiled-coil region" evidence="1">
    <location>
        <begin position="166"/>
        <end position="194"/>
    </location>
</feature>
<reference evidence="3 4" key="1">
    <citation type="submission" date="2024-03" db="EMBL/GenBank/DDBJ databases">
        <title>Aureococcus anophagefferens CCMP1851 and Kratosvirus quantuckense: Draft genome of a second virus-susceptible host strain in the model system.</title>
        <authorList>
            <person name="Chase E."/>
            <person name="Truchon A.R."/>
            <person name="Schepens W."/>
            <person name="Wilhelm S.W."/>
        </authorList>
    </citation>
    <scope>NUCLEOTIDE SEQUENCE [LARGE SCALE GENOMIC DNA]</scope>
    <source>
        <strain evidence="3 4">CCMP1851</strain>
    </source>
</reference>
<protein>
    <recommendedName>
        <fullName evidence="5">Cilia- and flagella-associated protein 157</fullName>
    </recommendedName>
</protein>
<name>A0ABR1GCG4_AURAN</name>
<feature type="coiled-coil region" evidence="1">
    <location>
        <begin position="81"/>
        <end position="115"/>
    </location>
</feature>
<dbReference type="Proteomes" id="UP001363151">
    <property type="component" value="Unassembled WGS sequence"/>
</dbReference>
<keyword evidence="1" id="KW-0175">Coiled coil</keyword>
<accession>A0ABR1GCG4</accession>
<feature type="compositionally biased region" description="Basic residues" evidence="2">
    <location>
        <begin position="1"/>
        <end position="13"/>
    </location>
</feature>
<gene>
    <name evidence="3" type="ORF">SO694_00002569</name>
</gene>
<comment type="caution">
    <text evidence="3">The sequence shown here is derived from an EMBL/GenBank/DDBJ whole genome shotgun (WGS) entry which is preliminary data.</text>
</comment>
<evidence type="ECO:0000313" key="3">
    <source>
        <dbReference type="EMBL" id="KAK7253779.1"/>
    </source>
</evidence>
<proteinExistence type="predicted"/>
<evidence type="ECO:0000313" key="4">
    <source>
        <dbReference type="Proteomes" id="UP001363151"/>
    </source>
</evidence>
<evidence type="ECO:0008006" key="5">
    <source>
        <dbReference type="Google" id="ProtNLM"/>
    </source>
</evidence>
<evidence type="ECO:0000256" key="2">
    <source>
        <dbReference type="SAM" id="MobiDB-lite"/>
    </source>
</evidence>
<sequence>MPPKKKKKGRKSRSSTPGGQDTVGATLKARLEEVTAEYEAGVARREALGKARLERMEVLAALEAEAELRRRGQDDAGERALERHEEAVSDLEGRIDELSAERATLEVELGALDLAVGTNERLRHEVFDARRAFEKEDGLMGGEEARVKEASFEMRMQIEGLSRRTLRDLDSDYKASAEQNIELEARTAAEHNRELSKRLEARSLEAVELLAAQSGRAKRLRDTRVVREMLADAKREHDARIDKITRQKARAESTAIEKNADIADAHAALRAAQRQRDVAVEAAKRLAYLHAKLDQTRASAVLAPSRAFKAARLALDKRAVDFEARAALGAPPPTIAVDADYPRLLDCLLATADVAPAVNYYMLRGHGRPAAPRARSHGEERGVRTFAYGALGEPGPSAELLADGPLARVGAKYGKSPEEVAGPVAKARLRARARETDVGDRADVERAARKIRDYDDSAEAVARVRADFTIVIKPRFCDPEQKDAYYID</sequence>
<dbReference type="EMBL" id="JBBJCI010000034">
    <property type="protein sequence ID" value="KAK7253779.1"/>
    <property type="molecule type" value="Genomic_DNA"/>
</dbReference>
<feature type="region of interest" description="Disordered" evidence="2">
    <location>
        <begin position="1"/>
        <end position="25"/>
    </location>
</feature>
<organism evidence="3 4">
    <name type="scientific">Aureococcus anophagefferens</name>
    <name type="common">Harmful bloom alga</name>
    <dbReference type="NCBI Taxonomy" id="44056"/>
    <lineage>
        <taxon>Eukaryota</taxon>
        <taxon>Sar</taxon>
        <taxon>Stramenopiles</taxon>
        <taxon>Ochrophyta</taxon>
        <taxon>Pelagophyceae</taxon>
        <taxon>Pelagomonadales</taxon>
        <taxon>Pelagomonadaceae</taxon>
        <taxon>Aureococcus</taxon>
    </lineage>
</organism>
<evidence type="ECO:0000256" key="1">
    <source>
        <dbReference type="SAM" id="Coils"/>
    </source>
</evidence>
<keyword evidence="4" id="KW-1185">Reference proteome</keyword>